<sequence length="595" mass="67230">MKAAAPICSPEDLSHWQPDPDIQLELIPLFNCDYFWDDIGQCRKATRSTSRILYCHDMAGNYLEADKNYGFTSVFPAFRFTRWHLIDIFVYFSHNLVTVPPLSWINLAHRQGVRVYGTVIFEKTDSFDFRSIFRDAEPKTLNHLEFAMHLNRVRRTLSFEGWLLNFEVNLPEPRTRNRVLEFIRELKRLGSEVIWYDSAAWSGLCAYQNSLTQENKPFFDAAQDGLFLNYNWNPMLLERSQRIAQNAETSSRVFVGVDCFGRGCPGGGGWNTNVALQLILEAMLKRPQRPLSVALFAPGWPFENCDLTRATGDRIAAHQLISEADEKFWSLLEPWLTRIRGASQGCYALHRPTILSIPGGVLTSEDKASGVILKTNCCTGQGLLNGKQEYGSSMRCQNIIPTGRNCSAQLGPIKEYETSLNRIRVTQYACRDLKSGSGTCLWIRPTKPFSEKLHCELFSFAPGLCNLTRMSAIQISVASFAHTNCDLTRIFTGYDDRHPSPISLFLDVGILGDDGTGVLNQRLILSPSNVTTDSCNSRLWVLLEFTLASISVAEKLDLHRFGIVWDYVADKSAWSNEGFLVDYICLSDSACPVFH</sequence>
<dbReference type="PANTHER" id="PTHR13246">
    <property type="entry name" value="ENDO BETA N-ACETYLGLUCOSAMINIDASE"/>
    <property type="match status" value="1"/>
</dbReference>
<evidence type="ECO:0000313" key="2">
    <source>
        <dbReference type="EMBL" id="TGZ71024.1"/>
    </source>
</evidence>
<dbReference type="AlphaFoldDB" id="A0A4V3SG54"/>
<accession>A0A4V3SG54</accession>
<evidence type="ECO:0000313" key="3">
    <source>
        <dbReference type="Proteomes" id="UP000308267"/>
    </source>
</evidence>
<evidence type="ECO:0000259" key="1">
    <source>
        <dbReference type="Pfam" id="PF03644"/>
    </source>
</evidence>
<dbReference type="Pfam" id="PF03644">
    <property type="entry name" value="Glyco_hydro_85"/>
    <property type="match status" value="1"/>
</dbReference>
<comment type="caution">
    <text evidence="2">The sequence shown here is derived from an EMBL/GenBank/DDBJ whole genome shotgun (WGS) entry which is preliminary data.</text>
</comment>
<dbReference type="PANTHER" id="PTHR13246:SF1">
    <property type="entry name" value="CYTOSOLIC ENDO-BETA-N-ACETYLGLUCOSAMINIDASE"/>
    <property type="match status" value="1"/>
</dbReference>
<gene>
    <name evidence="2" type="ORF">CRM22_002867</name>
</gene>
<dbReference type="InterPro" id="IPR032979">
    <property type="entry name" value="ENGase"/>
</dbReference>
<name>A0A4V3SG54_OPIFE</name>
<dbReference type="OrthoDB" id="284473at2759"/>
<organism evidence="2 3">
    <name type="scientific">Opisthorchis felineus</name>
    <dbReference type="NCBI Taxonomy" id="147828"/>
    <lineage>
        <taxon>Eukaryota</taxon>
        <taxon>Metazoa</taxon>
        <taxon>Spiralia</taxon>
        <taxon>Lophotrochozoa</taxon>
        <taxon>Platyhelminthes</taxon>
        <taxon>Trematoda</taxon>
        <taxon>Digenea</taxon>
        <taxon>Opisthorchiida</taxon>
        <taxon>Opisthorchiata</taxon>
        <taxon>Opisthorchiidae</taxon>
        <taxon>Opisthorchis</taxon>
    </lineage>
</organism>
<dbReference type="InterPro" id="IPR005201">
    <property type="entry name" value="TIM_ENGase"/>
</dbReference>
<dbReference type="EMBL" id="SJOL01004943">
    <property type="protein sequence ID" value="TGZ71024.1"/>
    <property type="molecule type" value="Genomic_DNA"/>
</dbReference>
<dbReference type="GO" id="GO:0005829">
    <property type="term" value="C:cytosol"/>
    <property type="evidence" value="ECO:0007669"/>
    <property type="project" value="UniProtKB-SubCell"/>
</dbReference>
<keyword evidence="3" id="KW-1185">Reference proteome</keyword>
<dbReference type="GO" id="GO:0033925">
    <property type="term" value="F:mannosyl-glycoprotein endo-beta-N-acetylglucosaminidase activity"/>
    <property type="evidence" value="ECO:0007669"/>
    <property type="project" value="UniProtKB-EC"/>
</dbReference>
<feature type="domain" description="Cytosolic endo-beta-N-acetylglucosaminidase TIM barrel" evidence="1">
    <location>
        <begin position="66"/>
        <end position="330"/>
    </location>
</feature>
<protein>
    <recommendedName>
        <fullName evidence="1">Cytosolic endo-beta-N-acetylglucosaminidase TIM barrel domain-containing protein</fullName>
    </recommendedName>
</protein>
<dbReference type="Proteomes" id="UP000308267">
    <property type="component" value="Unassembled WGS sequence"/>
</dbReference>
<dbReference type="STRING" id="147828.A0A4V3SG54"/>
<proteinExistence type="predicted"/>
<reference evidence="2 3" key="1">
    <citation type="journal article" date="2019" name="BMC Genomics">
        <title>New insights from Opisthorchis felineus genome: update on genomics of the epidemiologically important liver flukes.</title>
        <authorList>
            <person name="Ershov N.I."/>
            <person name="Mordvinov V.A."/>
            <person name="Prokhortchouk E.B."/>
            <person name="Pakharukova M.Y."/>
            <person name="Gunbin K.V."/>
            <person name="Ustyantsev K."/>
            <person name="Genaev M.A."/>
            <person name="Blinov A.G."/>
            <person name="Mazur A."/>
            <person name="Boulygina E."/>
            <person name="Tsygankova S."/>
            <person name="Khrameeva E."/>
            <person name="Chekanov N."/>
            <person name="Fan G."/>
            <person name="Xiao A."/>
            <person name="Zhang H."/>
            <person name="Xu X."/>
            <person name="Yang H."/>
            <person name="Solovyev V."/>
            <person name="Lee S.M."/>
            <person name="Liu X."/>
            <person name="Afonnikov D.A."/>
            <person name="Skryabin K.G."/>
        </authorList>
    </citation>
    <scope>NUCLEOTIDE SEQUENCE [LARGE SCALE GENOMIC DNA]</scope>
    <source>
        <strain evidence="2">AK-0245</strain>
        <tissue evidence="2">Whole organism</tissue>
    </source>
</reference>
<dbReference type="Gene3D" id="3.20.20.80">
    <property type="entry name" value="Glycosidases"/>
    <property type="match status" value="1"/>
</dbReference>